<sequence>MAKNTVNEISVKDNLIPADKFNNLPVNHTEYVYDYAKGSKNRLSRINFLSSSVKTNTNSRFNLNHIKRISDIVTALINNDILPKSLQGNYFQSGMADSREKFNLDLFTPTDSGFDAISDASPGDCCSPR</sequence>
<organism evidence="1">
    <name type="scientific">gamma proteobacterium 10BT</name>
    <dbReference type="NCBI Taxonomy" id="1778877"/>
    <lineage>
        <taxon>Bacteria</taxon>
        <taxon>Pseudomonadati</taxon>
        <taxon>Pseudomonadota</taxon>
        <taxon>Gammaproteobacteria</taxon>
    </lineage>
</organism>
<evidence type="ECO:0000313" key="1">
    <source>
        <dbReference type="EMBL" id="AMK07401.1"/>
    </source>
</evidence>
<protein>
    <submittedName>
        <fullName evidence="1">Uncharacterized protein</fullName>
    </submittedName>
</protein>
<accession>A0A140D6C1</accession>
<name>A0A140D6C1_9GAMM</name>
<dbReference type="EMBL" id="KU505134">
    <property type="protein sequence ID" value="AMK07401.1"/>
    <property type="molecule type" value="Genomic_DNA"/>
</dbReference>
<dbReference type="AlphaFoldDB" id="A0A140D6C1"/>
<proteinExistence type="predicted"/>
<reference evidence="1" key="1">
    <citation type="journal article" date="2016" name="BMC Genomics">
        <title>A multi-substrate approach for functional metagenomics-based screening for (hemi)cellulases in two wheat straw-degrading microbial consortia unveils novel thermoalkaliphilic enzymes.</title>
        <authorList>
            <person name="Maruthamuthu M."/>
            <person name="Jimenez D.J."/>
            <person name="Stevens P."/>
            <person name="van Elsas J.D."/>
        </authorList>
    </citation>
    <scope>NUCLEOTIDE SEQUENCE</scope>
    <source>
        <strain evidence="1">10BTContig2</strain>
    </source>
</reference>